<evidence type="ECO:0000313" key="2">
    <source>
        <dbReference type="Proteomes" id="UP000003781"/>
    </source>
</evidence>
<name>A3IJ08_9CHRO</name>
<organism evidence="1 2">
    <name type="scientific">Crocosphaera chwakensis CCY0110</name>
    <dbReference type="NCBI Taxonomy" id="391612"/>
    <lineage>
        <taxon>Bacteria</taxon>
        <taxon>Bacillati</taxon>
        <taxon>Cyanobacteriota</taxon>
        <taxon>Cyanophyceae</taxon>
        <taxon>Oscillatoriophycideae</taxon>
        <taxon>Chroococcales</taxon>
        <taxon>Aphanothecaceae</taxon>
        <taxon>Crocosphaera</taxon>
        <taxon>Crocosphaera chwakensis</taxon>
    </lineage>
</organism>
<dbReference type="AlphaFoldDB" id="A3IJ08"/>
<reference evidence="1 2" key="1">
    <citation type="submission" date="2007-03" db="EMBL/GenBank/DDBJ databases">
        <authorList>
            <person name="Stal L."/>
            <person name="Ferriera S."/>
            <person name="Johnson J."/>
            <person name="Kravitz S."/>
            <person name="Beeson K."/>
            <person name="Sutton G."/>
            <person name="Rogers Y.-H."/>
            <person name="Friedman R."/>
            <person name="Frazier M."/>
            <person name="Venter J.C."/>
        </authorList>
    </citation>
    <scope>NUCLEOTIDE SEQUENCE [LARGE SCALE GENOMIC DNA]</scope>
    <source>
        <strain evidence="1 2">CCY0110</strain>
    </source>
</reference>
<comment type="caution">
    <text evidence="1">The sequence shown here is derived from an EMBL/GenBank/DDBJ whole genome shotgun (WGS) entry which is preliminary data.</text>
</comment>
<sequence length="51" mass="6003">MSSIKRFWGLLWKNLSRYRSERAIALTKSLTEMAPFLSKDSALRSRSQDIR</sequence>
<proteinExistence type="predicted"/>
<keyword evidence="2" id="KW-1185">Reference proteome</keyword>
<accession>A3IJ08</accession>
<evidence type="ECO:0000313" key="1">
    <source>
        <dbReference type="EMBL" id="EAZ93790.1"/>
    </source>
</evidence>
<protein>
    <submittedName>
        <fullName evidence="1">Uncharacterized protein</fullName>
    </submittedName>
</protein>
<dbReference type="Proteomes" id="UP000003781">
    <property type="component" value="Unassembled WGS sequence"/>
</dbReference>
<dbReference type="EMBL" id="AAXW01000002">
    <property type="protein sequence ID" value="EAZ93790.1"/>
    <property type="molecule type" value="Genomic_DNA"/>
</dbReference>
<gene>
    <name evidence="1" type="ORF">CY0110_18382</name>
</gene>